<dbReference type="EMBL" id="OU015569">
    <property type="protein sequence ID" value="CAG5099561.1"/>
    <property type="molecule type" value="Genomic_DNA"/>
</dbReference>
<feature type="binding site" evidence="8">
    <location>
        <position position="562"/>
    </location>
    <ligand>
        <name>ATP</name>
        <dbReference type="ChEBI" id="CHEBI:30616"/>
    </ligand>
</feature>
<keyword evidence="3 8" id="KW-0808">Transferase</keyword>
<organism evidence="13 14">
    <name type="scientific">Oikopleura dioica</name>
    <name type="common">Tunicate</name>
    <dbReference type="NCBI Taxonomy" id="34765"/>
    <lineage>
        <taxon>Eukaryota</taxon>
        <taxon>Metazoa</taxon>
        <taxon>Chordata</taxon>
        <taxon>Tunicata</taxon>
        <taxon>Appendicularia</taxon>
        <taxon>Copelata</taxon>
        <taxon>Oikopleuridae</taxon>
        <taxon>Oikopleura</taxon>
    </lineage>
</organism>
<dbReference type="SUPFAM" id="SSF48034">
    <property type="entry name" value="Guanido kinase N-terminal domain"/>
    <property type="match status" value="4"/>
</dbReference>
<dbReference type="InterPro" id="IPR000749">
    <property type="entry name" value="ATP-guanido_PTrfase"/>
</dbReference>
<feature type="domain" description="Phosphagen kinase C-terminal" evidence="12">
    <location>
        <begin position="876"/>
        <end position="1128"/>
    </location>
</feature>
<dbReference type="InterPro" id="IPR022413">
    <property type="entry name" value="ATP-guanido_PTrfase_N"/>
</dbReference>
<feature type="domain" description="Phosphagen kinase N-terminal" evidence="11">
    <location>
        <begin position="1195"/>
        <end position="1283"/>
    </location>
</feature>
<protein>
    <recommendedName>
        <fullName evidence="2">creatine kinase</fullName>
        <ecNumber evidence="2">2.7.3.2</ecNumber>
    </recommendedName>
</protein>
<feature type="binding site" evidence="8">
    <location>
        <begin position="1516"/>
        <end position="1521"/>
    </location>
    <ligand>
        <name>ATP</name>
        <dbReference type="ChEBI" id="CHEBI:30616"/>
    </ligand>
</feature>
<dbReference type="Gene3D" id="2.60.40.10">
    <property type="entry name" value="Immunoglobulins"/>
    <property type="match status" value="2"/>
</dbReference>
<feature type="binding site" evidence="8">
    <location>
        <begin position="618"/>
        <end position="622"/>
    </location>
    <ligand>
        <name>ATP</name>
        <dbReference type="ChEBI" id="CHEBI:30616"/>
    </ligand>
</feature>
<feature type="coiled-coil region" evidence="10">
    <location>
        <begin position="2236"/>
        <end position="2266"/>
    </location>
</feature>
<dbReference type="InterPro" id="IPR022415">
    <property type="entry name" value="ATP-guanido_PTrfase_AS"/>
</dbReference>
<feature type="binding site" evidence="8">
    <location>
        <begin position="879"/>
        <end position="883"/>
    </location>
    <ligand>
        <name>ATP</name>
        <dbReference type="ChEBI" id="CHEBI:30616"/>
    </ligand>
</feature>
<dbReference type="PROSITE" id="PS51510">
    <property type="entry name" value="PHOSPHAGEN_KINASE_C"/>
    <property type="match status" value="4"/>
</dbReference>
<keyword evidence="5 8" id="KW-0418">Kinase</keyword>
<comment type="similarity">
    <text evidence="1 7 9">Belongs to the ATP:guanido phosphotransferase family.</text>
</comment>
<dbReference type="InterPro" id="IPR003599">
    <property type="entry name" value="Ig_sub"/>
</dbReference>
<feature type="binding site" evidence="8">
    <location>
        <position position="997"/>
    </location>
    <ligand>
        <name>ATP</name>
        <dbReference type="ChEBI" id="CHEBI:30616"/>
    </ligand>
</feature>
<proteinExistence type="inferred from homology"/>
<dbReference type="InterPro" id="IPR036802">
    <property type="entry name" value="ATP-guanido_PTrfase_N_sf"/>
</dbReference>
<dbReference type="InterPro" id="IPR014746">
    <property type="entry name" value="Gln_synth/guanido_kin_cat_dom"/>
</dbReference>
<keyword evidence="14" id="KW-1185">Reference proteome</keyword>
<feature type="binding site" evidence="8">
    <location>
        <begin position="1934"/>
        <end position="1938"/>
    </location>
    <ligand>
        <name>ATP</name>
        <dbReference type="ChEBI" id="CHEBI:30616"/>
    </ligand>
</feature>
<dbReference type="SMART" id="SM00409">
    <property type="entry name" value="IG"/>
    <property type="match status" value="1"/>
</dbReference>
<comment type="caution">
    <text evidence="8">Lacks conserved residue(s) required for the propagation of feature annotation.</text>
</comment>
<evidence type="ECO:0000256" key="7">
    <source>
        <dbReference type="PROSITE-ProRule" id="PRU00842"/>
    </source>
</evidence>
<feature type="binding site" evidence="8">
    <location>
        <begin position="646"/>
        <end position="651"/>
    </location>
    <ligand>
        <name>ATP</name>
        <dbReference type="ChEBI" id="CHEBI:30616"/>
    </ligand>
</feature>
<feature type="binding site" evidence="8">
    <location>
        <begin position="1760"/>
        <end position="1764"/>
    </location>
    <ligand>
        <name>ATP</name>
        <dbReference type="ChEBI" id="CHEBI:30616"/>
    </ligand>
</feature>
<feature type="binding site" evidence="8">
    <location>
        <begin position="1962"/>
        <end position="1967"/>
    </location>
    <ligand>
        <name>ATP</name>
        <dbReference type="ChEBI" id="CHEBI:30616"/>
    </ligand>
</feature>
<dbReference type="PANTHER" id="PTHR11547">
    <property type="entry name" value="ARGININE OR CREATINE KINASE"/>
    <property type="match status" value="1"/>
</dbReference>
<evidence type="ECO:0000256" key="5">
    <source>
        <dbReference type="ARBA" id="ARBA00022777"/>
    </source>
</evidence>
<evidence type="ECO:0000313" key="14">
    <source>
        <dbReference type="Proteomes" id="UP001158576"/>
    </source>
</evidence>
<sequence>MASEVQVEFTKPLADGCINDDGSAILTAVISPADWPATWFFGQSAISDAGEDVEIISNAESGERTLKLKNAKNFVGLSFNILLQADRTAGVSTSASLTFPPAEASFSSPLENAVVGEDGSAQFSATVSPCDAQTQWLFGGSELAARENVVFESNNETGERKLLLKNGANFVSLAFKVSIVADSVRSSAIVTFPEISFTKILEDQTITPEGEAFLEAVISPPTRATTWFFGKSPFEASDDVEIKEDKTTGERSLKLLKGRNFVNLSFQIQLRDSKTGVYTGCCLTVPPLDYPPYGLSDSVRQLPEWIQLGCGNNEYYCEEKNATFLGANVPAELPDLEAHNSFFSEAIKANPALYASLKDKKTSSGVTLGHCIKTGIDNPGHPHIKTVGMVAGDEESYTLFKDLFDPVISARHNGYAADATHPTNLNVEKLSKTPIDPTGQYVLTTRCRTGRSVRGFRLPPCLGFEERRKLESAIVKSLKTLKGSLEGDYFPLHGSRSYSEKPSGMSLEKEEELRSNGNLFQEPDSTLLLSSGCGRHWPDARGIYHNNNRNLFVWVNEEDHMRIVSMEKGDNVRKIIQTFADATKAIQNCLQEQGFDFMHSDHLGWILTCPSNLGTGLRAGSMVKVPLFSARPDFKDILKQLGLQARGGGGVDSDSVGGIWDISNADRLGKSEISLVNTFIEGISKVIAWERKLETGESIDENLNRDIEKVQKRLADLLEEENDQYPPTGLSKSVRQLPEWIQLGCGDAEYNCAQKNATFLGAQMPDTLPDLSKHNSFFSEAMNADPGLYDRLKSKKTAAGVTLGHCIKTGIDNPGHPHIKTVGMVAGDEESYETFKELFDPVISARHNGYAYDAKHPTNLNVDQLSQTPIDPTGKYVLTTRCRTGRSVRGFRLPPCLDFEERRKLEGVIVKSLKTLKGSLEGDYFPLHGSRSFTEKPTGMSLAKEEELRSNGNLFQEPDSTLLLSSGCGRHWPDARGIYHNGARNLFVWVNEEDHMRIVSMEKGDNVRKIIQTFADATQAIQNCLQEQGFDFMHSEHLGWILTCPSNLGTGLRAGAMVKVPLFSARPDFKDILKQLGLQARGGGGVDSDSVGGIWDISNADRLGKSEIMLVNTFIEGIAQVIRWEQRLEDGEKIDETLKEDIEKVLLALEDLYEVENDQYPPTGLSRSVRKLPEWIQAGCGDNEYFCEEKNATFLGAAAPEECPDLSKHNSYFSEALKAQPELYAKLKDKKTKLGVTLGHCIKTGIDNPGHPHIKTVGMVAGDEESYSTFRELFDPVISARHNGYEADALHPTNLDVDYLSTTTIDPDGKYVLTSRCRTGRSVRGFRLPPCLGFDERRKLEAAIVKSLKTLSGDLEGDYFPLHGSRSYEEKPTGMTLEKEEELRSNGNLFQEPDSTLLLSSGCGRHWPDARGIYHNNNKNLFVWVNEEDHMRIVSMEKGDNVRTIIERFALATKAIQSCLKEQGFDFMHNNHLGWILTCPSNLGTGLRAGAMVKVPLFSDRDDFKIILRKLGLQARGGGGVDSDSVGGIWDISNADRLGKSEISLVNIFIEGVAQIIRWEKRLEQEQEIDLTLDKDIQKVQKKLEKLRKIEEGEWDEEEDDDEDCYPPTGLAKSVRKLPEWIQAGCGDAEYYSDEKGATFSAEKMPAKLPSLAAHNSFFSEAMKANPGLYDSLKSKTTASGVNLGHCIKTGIDNPGHPHIKTVGMVAGDEDSYTVFKDLFDPVISARHNGYAADAKHITNLDVSQLSQTPIDVSGRFVLTTRCRTGRSVRGFKLPPCISFEERRELEAAVTKSLLALEGDLQGDYFPLHGSRSFEQKPTGMSVEKEEELRSNGNLFQEPDSTLLLASGCGRHWPDARGIYHNNDKNLFVWVNEEDHLRIVSMEKGDNVRKIIERFAVATKAIQECLKSQGYDFMHSDHLGWILTCPSNLGTGLRAGAMVQIPFFSDRDDFKEILARLGLQARGGAGVDSDSVGGIWDISNADRLGKSEIMLVNTFIEGVSQVIQWEQRLERGDDITKTLDEDVLFVQERLSQLARKEQLFFTPPAPINESLVYGMAPPDAPFKFLNELEHQTVREGSIVRFEVDLSHPKEVTWLRGRGRCQVGKHYEIIAVGLKRVLVIMGAEWNDSATFTCQTEDGEQISVKLRVVVPTKAKKNLAPVKKKKLVATAQFNEKESHATIDKLFKTDKRPQQLKLKSAQKSGWKGTKPSVKNYLMHDYSVEIEKMYREWDKRKSADNDRKILAAETAEKALENAEVQERLASRLASEFELDRPIKADRGDPFCIQKSDEHRLRVENFVRRINKAYRLTEEVEVEEVFQKSDLEKYMEKLKARNPSYRIEAETADCTRDAVLRLAKSDRSKYDKKKKLERLANNISEMVGMKNH</sequence>
<dbReference type="InterPro" id="IPR022414">
    <property type="entry name" value="ATP-guanido_PTrfase_cat"/>
</dbReference>
<feature type="domain" description="Phosphagen kinase C-terminal" evidence="12">
    <location>
        <begin position="1757"/>
        <end position="2009"/>
    </location>
</feature>
<feature type="binding site" evidence="8">
    <location>
        <begin position="1053"/>
        <end position="1057"/>
    </location>
    <ligand>
        <name>ATP</name>
        <dbReference type="ChEBI" id="CHEBI:30616"/>
    </ligand>
</feature>
<gene>
    <name evidence="13" type="ORF">OKIOD_LOCUS8140</name>
</gene>
<dbReference type="Pfam" id="PF02807">
    <property type="entry name" value="ATP-gua_PtransN"/>
    <property type="match status" value="4"/>
</dbReference>
<dbReference type="Gene3D" id="1.10.135.10">
    <property type="entry name" value="ATP:guanido phosphotransferase, N-terminal domain"/>
    <property type="match status" value="4"/>
</dbReference>
<evidence type="ECO:0000256" key="9">
    <source>
        <dbReference type="RuleBase" id="RU000505"/>
    </source>
</evidence>
<evidence type="ECO:0000313" key="13">
    <source>
        <dbReference type="EMBL" id="CAG5099561.1"/>
    </source>
</evidence>
<feature type="binding site" evidence="8">
    <location>
        <begin position="444"/>
        <end position="448"/>
    </location>
    <ligand>
        <name>ATP</name>
        <dbReference type="ChEBI" id="CHEBI:30616"/>
    </ligand>
</feature>
<keyword evidence="6 8" id="KW-0067">ATP-binding</keyword>
<feature type="domain" description="Phosphagen kinase C-terminal" evidence="12">
    <location>
        <begin position="1311"/>
        <end position="1563"/>
    </location>
</feature>
<dbReference type="InterPro" id="IPR036179">
    <property type="entry name" value="Ig-like_dom_sf"/>
</dbReference>
<evidence type="ECO:0000259" key="12">
    <source>
        <dbReference type="PROSITE" id="PS51510"/>
    </source>
</evidence>
<dbReference type="EC" id="2.7.3.2" evidence="2"/>
<feature type="domain" description="Phosphagen kinase N-terminal" evidence="11">
    <location>
        <begin position="325"/>
        <end position="413"/>
    </location>
</feature>
<dbReference type="Pfam" id="PF00217">
    <property type="entry name" value="ATP-gua_Ptrans"/>
    <property type="match status" value="4"/>
</dbReference>
<dbReference type="SUPFAM" id="SSF55931">
    <property type="entry name" value="Glutamine synthetase/guanido kinase"/>
    <property type="match status" value="4"/>
</dbReference>
<evidence type="ECO:0000256" key="10">
    <source>
        <dbReference type="SAM" id="Coils"/>
    </source>
</evidence>
<evidence type="ECO:0000256" key="8">
    <source>
        <dbReference type="PROSITE-ProRule" id="PRU00843"/>
    </source>
</evidence>
<evidence type="ECO:0000256" key="3">
    <source>
        <dbReference type="ARBA" id="ARBA00022679"/>
    </source>
</evidence>
<dbReference type="SUPFAM" id="SSF48726">
    <property type="entry name" value="Immunoglobulin"/>
    <property type="match status" value="1"/>
</dbReference>
<dbReference type="Proteomes" id="UP001158576">
    <property type="component" value="Chromosome XSR"/>
</dbReference>
<dbReference type="Gene3D" id="3.30.590.10">
    <property type="entry name" value="Glutamine synthetase/guanido kinase, catalytic domain"/>
    <property type="match status" value="4"/>
</dbReference>
<reference evidence="13 14" key="1">
    <citation type="submission" date="2021-04" db="EMBL/GenBank/DDBJ databases">
        <authorList>
            <person name="Bliznina A."/>
        </authorList>
    </citation>
    <scope>NUCLEOTIDE SEQUENCE [LARGE SCALE GENOMIC DNA]</scope>
</reference>
<feature type="binding site" evidence="8">
    <location>
        <begin position="1314"/>
        <end position="1318"/>
    </location>
    <ligand>
        <name>ATP</name>
        <dbReference type="ChEBI" id="CHEBI:30616"/>
    </ligand>
</feature>
<feature type="binding site" evidence="8">
    <location>
        <position position="1878"/>
    </location>
    <ligand>
        <name>ATP</name>
        <dbReference type="ChEBI" id="CHEBI:30616"/>
    </ligand>
</feature>
<feature type="binding site" evidence="8">
    <location>
        <position position="1432"/>
    </location>
    <ligand>
        <name>ATP</name>
        <dbReference type="ChEBI" id="CHEBI:30616"/>
    </ligand>
</feature>
<feature type="domain" description="Phosphagen kinase C-terminal" evidence="12">
    <location>
        <begin position="441"/>
        <end position="693"/>
    </location>
</feature>
<evidence type="ECO:0000256" key="2">
    <source>
        <dbReference type="ARBA" id="ARBA00012231"/>
    </source>
</evidence>
<feature type="domain" description="Phosphagen kinase N-terminal" evidence="11">
    <location>
        <begin position="1641"/>
        <end position="1729"/>
    </location>
</feature>
<feature type="binding site" evidence="8">
    <location>
        <begin position="1488"/>
        <end position="1492"/>
    </location>
    <ligand>
        <name>ATP</name>
        <dbReference type="ChEBI" id="CHEBI:30616"/>
    </ligand>
</feature>
<evidence type="ECO:0000256" key="1">
    <source>
        <dbReference type="ARBA" id="ARBA00006798"/>
    </source>
</evidence>
<name>A0ABN7SLP2_OIKDI</name>
<dbReference type="PROSITE" id="PS51509">
    <property type="entry name" value="PHOSPHAGEN_KINASE_N"/>
    <property type="match status" value="4"/>
</dbReference>
<dbReference type="PANTHER" id="PTHR11547:SF57">
    <property type="entry name" value="PHOSPHAGEN KINASE C-TERMINAL DOMAIN-CONTAINING PROTEIN"/>
    <property type="match status" value="1"/>
</dbReference>
<evidence type="ECO:0000259" key="11">
    <source>
        <dbReference type="PROSITE" id="PS51509"/>
    </source>
</evidence>
<feature type="domain" description="Phosphagen kinase N-terminal" evidence="11">
    <location>
        <begin position="759"/>
        <end position="848"/>
    </location>
</feature>
<evidence type="ECO:0000256" key="4">
    <source>
        <dbReference type="ARBA" id="ARBA00022741"/>
    </source>
</evidence>
<accession>A0ABN7SLP2</accession>
<dbReference type="InterPro" id="IPR013783">
    <property type="entry name" value="Ig-like_fold"/>
</dbReference>
<dbReference type="PROSITE" id="PS00112">
    <property type="entry name" value="PHOSPHAGEN_KINASE"/>
    <property type="match status" value="4"/>
</dbReference>
<evidence type="ECO:0000256" key="6">
    <source>
        <dbReference type="ARBA" id="ARBA00022840"/>
    </source>
</evidence>
<keyword evidence="4 8" id="KW-0547">Nucleotide-binding</keyword>
<keyword evidence="10" id="KW-0175">Coiled coil</keyword>
<feature type="binding site" evidence="8">
    <location>
        <begin position="1081"/>
        <end position="1086"/>
    </location>
    <ligand>
        <name>ATP</name>
        <dbReference type="ChEBI" id="CHEBI:30616"/>
    </ligand>
</feature>